<keyword evidence="2" id="KW-0479">Metal-binding</keyword>
<dbReference type="Proteomes" id="UP000663882">
    <property type="component" value="Unassembled WGS sequence"/>
</dbReference>
<dbReference type="OrthoDB" id="1607513at2759"/>
<dbReference type="InterPro" id="IPR008906">
    <property type="entry name" value="HATC_C_dom"/>
</dbReference>
<dbReference type="GO" id="GO:0046983">
    <property type="term" value="F:protein dimerization activity"/>
    <property type="evidence" value="ECO:0007669"/>
    <property type="project" value="InterPro"/>
</dbReference>
<dbReference type="AlphaFoldDB" id="A0A815CZM1"/>
<dbReference type="InterPro" id="IPR052035">
    <property type="entry name" value="ZnF_BED_domain_contain"/>
</dbReference>
<comment type="subcellular location">
    <subcellularLocation>
        <location evidence="1">Nucleus</location>
    </subcellularLocation>
</comment>
<evidence type="ECO:0000256" key="5">
    <source>
        <dbReference type="ARBA" id="ARBA00023242"/>
    </source>
</evidence>
<dbReference type="EMBL" id="CAJNOO010002743">
    <property type="protein sequence ID" value="CAF1293972.1"/>
    <property type="molecule type" value="Genomic_DNA"/>
</dbReference>
<evidence type="ECO:0000313" key="7">
    <source>
        <dbReference type="EMBL" id="CAF1293972.1"/>
    </source>
</evidence>
<dbReference type="Pfam" id="PF05699">
    <property type="entry name" value="Dimer_Tnp_hAT"/>
    <property type="match status" value="1"/>
</dbReference>
<sequence>MYVEIRRNVYNELHLAPGICLTINIWTSQANQAYMSVTAHFVDLKNNKIKNFVLETKKFSGNHTVERIVERLNTICIDWSISDKIVCLVTDTCNTMRKNILEPFEAATRKLASDSSPTISIVSPVTTTLITSLEYRDADSSFQKKVKDNLRFSIQERFEELYQDKLILLCTVLDPRWKDFSFLNRSLYQSHNETLIVLNQLQAFDARNLAYLFLQKQFNTLFGNTSTASQSNAQQPEQKKKEFDLFDIMITNNIVTSTNSRDGELLMYENEREIYRNENPLEWWNANKTKFPTLSKLAFKYLCITGTSAPSERMFSTTGHLTSDRRSRLTPENDDILLFLNKNS</sequence>
<name>A0A815CZM1_9BILA</name>
<proteinExistence type="predicted"/>
<dbReference type="GO" id="GO:0005634">
    <property type="term" value="C:nucleus"/>
    <property type="evidence" value="ECO:0007669"/>
    <property type="project" value="UniProtKB-SubCell"/>
</dbReference>
<evidence type="ECO:0000313" key="8">
    <source>
        <dbReference type="Proteomes" id="UP000663882"/>
    </source>
</evidence>
<dbReference type="InterPro" id="IPR012337">
    <property type="entry name" value="RNaseH-like_sf"/>
</dbReference>
<feature type="domain" description="HAT C-terminal dimerisation" evidence="6">
    <location>
        <begin position="270"/>
        <end position="343"/>
    </location>
</feature>
<keyword evidence="5" id="KW-0539">Nucleus</keyword>
<accession>A0A815CZM1</accession>
<protein>
    <recommendedName>
        <fullName evidence="6">HAT C-terminal dimerisation domain-containing protein</fullName>
    </recommendedName>
</protein>
<evidence type="ECO:0000259" key="6">
    <source>
        <dbReference type="Pfam" id="PF05699"/>
    </source>
</evidence>
<dbReference type="SUPFAM" id="SSF53098">
    <property type="entry name" value="Ribonuclease H-like"/>
    <property type="match status" value="1"/>
</dbReference>
<reference evidence="7" key="1">
    <citation type="submission" date="2021-02" db="EMBL/GenBank/DDBJ databases">
        <authorList>
            <person name="Nowell W R."/>
        </authorList>
    </citation>
    <scope>NUCLEOTIDE SEQUENCE</scope>
</reference>
<gene>
    <name evidence="7" type="ORF">RFH988_LOCUS29358</name>
</gene>
<dbReference type="PANTHER" id="PTHR46481:SF10">
    <property type="entry name" value="ZINC FINGER BED DOMAIN-CONTAINING PROTEIN 39"/>
    <property type="match status" value="1"/>
</dbReference>
<dbReference type="PANTHER" id="PTHR46481">
    <property type="entry name" value="ZINC FINGER BED DOMAIN-CONTAINING PROTEIN 4"/>
    <property type="match status" value="1"/>
</dbReference>
<evidence type="ECO:0000256" key="2">
    <source>
        <dbReference type="ARBA" id="ARBA00022723"/>
    </source>
</evidence>
<evidence type="ECO:0000256" key="1">
    <source>
        <dbReference type="ARBA" id="ARBA00004123"/>
    </source>
</evidence>
<dbReference type="GO" id="GO:0008270">
    <property type="term" value="F:zinc ion binding"/>
    <property type="evidence" value="ECO:0007669"/>
    <property type="project" value="UniProtKB-KW"/>
</dbReference>
<evidence type="ECO:0000256" key="4">
    <source>
        <dbReference type="ARBA" id="ARBA00022833"/>
    </source>
</evidence>
<comment type="caution">
    <text evidence="7">The sequence shown here is derived from an EMBL/GenBank/DDBJ whole genome shotgun (WGS) entry which is preliminary data.</text>
</comment>
<keyword evidence="3" id="KW-0863">Zinc-finger</keyword>
<evidence type="ECO:0000256" key="3">
    <source>
        <dbReference type="ARBA" id="ARBA00022771"/>
    </source>
</evidence>
<organism evidence="7 8">
    <name type="scientific">Rotaria sordida</name>
    <dbReference type="NCBI Taxonomy" id="392033"/>
    <lineage>
        <taxon>Eukaryota</taxon>
        <taxon>Metazoa</taxon>
        <taxon>Spiralia</taxon>
        <taxon>Gnathifera</taxon>
        <taxon>Rotifera</taxon>
        <taxon>Eurotatoria</taxon>
        <taxon>Bdelloidea</taxon>
        <taxon>Philodinida</taxon>
        <taxon>Philodinidae</taxon>
        <taxon>Rotaria</taxon>
    </lineage>
</organism>
<keyword evidence="4" id="KW-0862">Zinc</keyword>